<gene>
    <name evidence="2" type="ORF">A2785_04100</name>
</gene>
<sequence>MPINTEERHQKRRKDVFGSPNGYSYSQDGQTRDARDRGNEYMTLLKYIPLDSHCAEAVLARARQISAQFKSPSDSSST</sequence>
<comment type="caution">
    <text evidence="2">The sequence shown here is derived from an EMBL/GenBank/DDBJ whole genome shotgun (WGS) entry which is preliminary data.</text>
</comment>
<accession>A0A1G1VP44</accession>
<name>A0A1G1VP44_9BACT</name>
<dbReference type="EMBL" id="MHCI01000005">
    <property type="protein sequence ID" value="OGY17171.1"/>
    <property type="molecule type" value="Genomic_DNA"/>
</dbReference>
<evidence type="ECO:0000256" key="1">
    <source>
        <dbReference type="SAM" id="MobiDB-lite"/>
    </source>
</evidence>
<dbReference type="AlphaFoldDB" id="A0A1G1VP44"/>
<evidence type="ECO:0000313" key="3">
    <source>
        <dbReference type="Proteomes" id="UP000179069"/>
    </source>
</evidence>
<organism evidence="2 3">
    <name type="scientific">Candidatus Chisholmbacteria bacterium RIFCSPHIGHO2_01_FULL_49_18</name>
    <dbReference type="NCBI Taxonomy" id="1797590"/>
    <lineage>
        <taxon>Bacteria</taxon>
        <taxon>Candidatus Chisholmiibacteriota</taxon>
    </lineage>
</organism>
<protein>
    <submittedName>
        <fullName evidence="2">Uncharacterized protein</fullName>
    </submittedName>
</protein>
<feature type="region of interest" description="Disordered" evidence="1">
    <location>
        <begin position="1"/>
        <end position="36"/>
    </location>
</feature>
<reference evidence="2 3" key="1">
    <citation type="journal article" date="2016" name="Nat. Commun.">
        <title>Thousands of microbial genomes shed light on interconnected biogeochemical processes in an aquifer system.</title>
        <authorList>
            <person name="Anantharaman K."/>
            <person name="Brown C.T."/>
            <person name="Hug L.A."/>
            <person name="Sharon I."/>
            <person name="Castelle C.J."/>
            <person name="Probst A.J."/>
            <person name="Thomas B.C."/>
            <person name="Singh A."/>
            <person name="Wilkins M.J."/>
            <person name="Karaoz U."/>
            <person name="Brodie E.L."/>
            <person name="Williams K.H."/>
            <person name="Hubbard S.S."/>
            <person name="Banfield J.F."/>
        </authorList>
    </citation>
    <scope>NUCLEOTIDE SEQUENCE [LARGE SCALE GENOMIC DNA]</scope>
</reference>
<evidence type="ECO:0000313" key="2">
    <source>
        <dbReference type="EMBL" id="OGY17171.1"/>
    </source>
</evidence>
<proteinExistence type="predicted"/>
<dbReference type="Proteomes" id="UP000179069">
    <property type="component" value="Unassembled WGS sequence"/>
</dbReference>